<reference evidence="2 3" key="1">
    <citation type="submission" date="2014-02" db="EMBL/GenBank/DDBJ databases">
        <title>Single nucleus genome sequencing reveals high similarity among nuclei of an endomycorrhizal fungus.</title>
        <authorList>
            <person name="Lin K."/>
            <person name="Geurts R."/>
            <person name="Zhang Z."/>
            <person name="Limpens E."/>
            <person name="Saunders D.G."/>
            <person name="Mu D."/>
            <person name="Pang E."/>
            <person name="Cao H."/>
            <person name="Cha H."/>
            <person name="Lin T."/>
            <person name="Zhou Q."/>
            <person name="Shang Y."/>
            <person name="Li Y."/>
            <person name="Ivanov S."/>
            <person name="Sharma T."/>
            <person name="Velzen R.V."/>
            <person name="Ruijter N.D."/>
            <person name="Aanen D.K."/>
            <person name="Win J."/>
            <person name="Kamoun S."/>
            <person name="Bisseling T."/>
            <person name="Huang S."/>
        </authorList>
    </citation>
    <scope>NUCLEOTIDE SEQUENCE [LARGE SCALE GENOMIC DNA]</scope>
    <source>
        <strain evidence="3">DAOM197198w</strain>
    </source>
</reference>
<accession>A0A015K949</accession>
<dbReference type="EMBL" id="JEMT01027910">
    <property type="protein sequence ID" value="EXX56001.1"/>
    <property type="molecule type" value="Genomic_DNA"/>
</dbReference>
<dbReference type="AlphaFoldDB" id="A0A015K949"/>
<dbReference type="HOGENOM" id="CLU_2962090_0_0_1"/>
<organism evidence="2 3">
    <name type="scientific">Rhizophagus irregularis (strain DAOM 197198w)</name>
    <name type="common">Glomus intraradices</name>
    <dbReference type="NCBI Taxonomy" id="1432141"/>
    <lineage>
        <taxon>Eukaryota</taxon>
        <taxon>Fungi</taxon>
        <taxon>Fungi incertae sedis</taxon>
        <taxon>Mucoromycota</taxon>
        <taxon>Glomeromycotina</taxon>
        <taxon>Glomeromycetes</taxon>
        <taxon>Glomerales</taxon>
        <taxon>Glomeraceae</taxon>
        <taxon>Rhizophagus</taxon>
    </lineage>
</organism>
<name>A0A015K949_RHIIW</name>
<proteinExistence type="predicted"/>
<keyword evidence="3" id="KW-1185">Reference proteome</keyword>
<feature type="compositionally biased region" description="Acidic residues" evidence="1">
    <location>
        <begin position="13"/>
        <end position="25"/>
    </location>
</feature>
<protein>
    <submittedName>
        <fullName evidence="2">Uncharacterized protein</fullName>
    </submittedName>
</protein>
<evidence type="ECO:0000256" key="1">
    <source>
        <dbReference type="SAM" id="MobiDB-lite"/>
    </source>
</evidence>
<comment type="caution">
    <text evidence="2">The sequence shown here is derived from an EMBL/GenBank/DDBJ whole genome shotgun (WGS) entry which is preliminary data.</text>
</comment>
<feature type="region of interest" description="Disordered" evidence="1">
    <location>
        <begin position="1"/>
        <end position="27"/>
    </location>
</feature>
<gene>
    <name evidence="2" type="ORF">RirG_220270</name>
</gene>
<evidence type="ECO:0000313" key="3">
    <source>
        <dbReference type="Proteomes" id="UP000022910"/>
    </source>
</evidence>
<dbReference type="Proteomes" id="UP000022910">
    <property type="component" value="Unassembled WGS sequence"/>
</dbReference>
<sequence length="59" mass="6845">MNNTQDFSHGVYDENDNEPSDIDNEPEMKCTGRSFGYKKNNALFVTHSIMIHEIVLKRI</sequence>
<evidence type="ECO:0000313" key="2">
    <source>
        <dbReference type="EMBL" id="EXX56001.1"/>
    </source>
</evidence>